<accession>A0A139A4A2</accession>
<dbReference type="PANTHER" id="PTHR20932">
    <property type="entry name" value="LYSM AND PUTATIVE PEPTIDOGLYCAN-BINDING DOMAIN-CONTAINING PROTEIN"/>
    <property type="match status" value="1"/>
</dbReference>
<dbReference type="Gene3D" id="3.10.350.10">
    <property type="entry name" value="LysM domain"/>
    <property type="match status" value="1"/>
</dbReference>
<dbReference type="OrthoDB" id="2107166at2759"/>
<dbReference type="InterPro" id="IPR018392">
    <property type="entry name" value="LysM"/>
</dbReference>
<gene>
    <name evidence="3" type="ORF">M427DRAFT_72802</name>
</gene>
<dbReference type="PROSITE" id="PS51782">
    <property type="entry name" value="LYSM"/>
    <property type="match status" value="1"/>
</dbReference>
<dbReference type="Proteomes" id="UP000070544">
    <property type="component" value="Unassembled WGS sequence"/>
</dbReference>
<evidence type="ECO:0000313" key="3">
    <source>
        <dbReference type="EMBL" id="KXS11544.1"/>
    </source>
</evidence>
<dbReference type="PANTHER" id="PTHR20932:SF8">
    <property type="entry name" value="LD22649P"/>
    <property type="match status" value="1"/>
</dbReference>
<dbReference type="CDD" id="cd00118">
    <property type="entry name" value="LysM"/>
    <property type="match status" value="1"/>
</dbReference>
<dbReference type="InterPro" id="IPR045030">
    <property type="entry name" value="LYSM1-4"/>
</dbReference>
<dbReference type="AlphaFoldDB" id="A0A139A4A2"/>
<organism evidence="3 4">
    <name type="scientific">Gonapodya prolifera (strain JEL478)</name>
    <name type="common">Monoblepharis prolifera</name>
    <dbReference type="NCBI Taxonomy" id="1344416"/>
    <lineage>
        <taxon>Eukaryota</taxon>
        <taxon>Fungi</taxon>
        <taxon>Fungi incertae sedis</taxon>
        <taxon>Chytridiomycota</taxon>
        <taxon>Chytridiomycota incertae sedis</taxon>
        <taxon>Monoblepharidomycetes</taxon>
        <taxon>Monoblepharidales</taxon>
        <taxon>Gonapodyaceae</taxon>
        <taxon>Gonapodya</taxon>
    </lineage>
</organism>
<evidence type="ECO:0000256" key="1">
    <source>
        <dbReference type="SAM" id="MobiDB-lite"/>
    </source>
</evidence>
<keyword evidence="4" id="KW-1185">Reference proteome</keyword>
<dbReference type="Pfam" id="PF01476">
    <property type="entry name" value="LysM"/>
    <property type="match status" value="1"/>
</dbReference>
<evidence type="ECO:0000259" key="2">
    <source>
        <dbReference type="PROSITE" id="PS51782"/>
    </source>
</evidence>
<protein>
    <recommendedName>
        <fullName evidence="2">LysM domain-containing protein</fullName>
    </recommendedName>
</protein>
<reference evidence="3 4" key="1">
    <citation type="journal article" date="2015" name="Genome Biol. Evol.">
        <title>Phylogenomic analyses indicate that early fungi evolved digesting cell walls of algal ancestors of land plants.</title>
        <authorList>
            <person name="Chang Y."/>
            <person name="Wang S."/>
            <person name="Sekimoto S."/>
            <person name="Aerts A.L."/>
            <person name="Choi C."/>
            <person name="Clum A."/>
            <person name="LaButti K.M."/>
            <person name="Lindquist E.A."/>
            <person name="Yee Ngan C."/>
            <person name="Ohm R.A."/>
            <person name="Salamov A.A."/>
            <person name="Grigoriev I.V."/>
            <person name="Spatafora J.W."/>
            <person name="Berbee M.L."/>
        </authorList>
    </citation>
    <scope>NUCLEOTIDE SEQUENCE [LARGE SCALE GENOMIC DNA]</scope>
    <source>
        <strain evidence="3 4">JEL478</strain>
    </source>
</reference>
<feature type="region of interest" description="Disordered" evidence="1">
    <location>
        <begin position="63"/>
        <end position="86"/>
    </location>
</feature>
<feature type="region of interest" description="Disordered" evidence="1">
    <location>
        <begin position="214"/>
        <end position="266"/>
    </location>
</feature>
<dbReference type="EMBL" id="KQ965800">
    <property type="protein sequence ID" value="KXS11544.1"/>
    <property type="molecule type" value="Genomic_DNA"/>
</dbReference>
<proteinExistence type="predicted"/>
<dbReference type="InterPro" id="IPR036779">
    <property type="entry name" value="LysM_dom_sf"/>
</dbReference>
<feature type="domain" description="LysM" evidence="2">
    <location>
        <begin position="6"/>
        <end position="51"/>
    </location>
</feature>
<sequence length="363" mass="39621">MESDHVVHHVQQGDTLAGLAMRYGVDAHDLRRANLLLDSPDSLRSRAVLKIPIPRKSWFAGAGAGASSHMGGKGGGGHRQSVGLPRDSGWCETDEPEPDFDPWSETVDTVSVPDKSTYVWSEFGTTSVSLERGVGGHAVALLGQEEQEDYTARTADPPPLATILRRIDADVTTAYASFREFLKPSLLARRDTSPPLFVDDVEYLEAVDSASLFPGYPSSGPRRRPGVDSSLSTTSPGHRRSVRDTQDPLDRPVTNVLSESASTRERDLRRRDLNPIEGFEMDMVLGAWDFLEAKVLPVIMESSFLGAGSSSSPLRRGMMGVDSESRDREVELRTLPLRGMYAGAPVSRGWTALDDQNGSKKDK</sequence>
<evidence type="ECO:0000313" key="4">
    <source>
        <dbReference type="Proteomes" id="UP000070544"/>
    </source>
</evidence>
<name>A0A139A4A2_GONPJ</name>
<dbReference type="SUPFAM" id="SSF54106">
    <property type="entry name" value="LysM domain"/>
    <property type="match status" value="1"/>
</dbReference>
<feature type="region of interest" description="Disordered" evidence="1">
    <location>
        <begin position="307"/>
        <end position="327"/>
    </location>
</feature>
<dbReference type="SMART" id="SM00257">
    <property type="entry name" value="LysM"/>
    <property type="match status" value="1"/>
</dbReference>